<dbReference type="InterPro" id="IPR019309">
    <property type="entry name" value="WASHC3"/>
</dbReference>
<dbReference type="Pfam" id="PF10152">
    <property type="entry name" value="CCDC53"/>
    <property type="match status" value="1"/>
</dbReference>
<reference evidence="3" key="1">
    <citation type="submission" date="2022-08" db="UniProtKB">
        <authorList>
            <consortium name="EnsemblMetazoa"/>
        </authorList>
    </citation>
    <scope>IDENTIFICATION</scope>
    <source>
        <strain evidence="3">EBRO</strain>
    </source>
</reference>
<protein>
    <submittedName>
        <fullName evidence="3">Uncharacterized protein</fullName>
    </submittedName>
</protein>
<feature type="region of interest" description="Disordered" evidence="2">
    <location>
        <begin position="76"/>
        <end position="118"/>
    </location>
</feature>
<evidence type="ECO:0000313" key="3">
    <source>
        <dbReference type="EnsemblMetazoa" id="AATE012659-PA.1"/>
    </source>
</evidence>
<feature type="compositionally biased region" description="Basic and acidic residues" evidence="2">
    <location>
        <begin position="93"/>
        <end position="108"/>
    </location>
</feature>
<sequence length="156" mass="17603">MDSIAVQKHELPPTNQKRMIAFINHFIVSTVTFLNKFASDCETRFVDYEHKIQNLEASLMIVEAKLASIDVLKKQQDTHAVQDRTQTESVPKTGEEGNKVAEASETHPEPPPPDAVQRDPKYDLYFKMLHLGVPLGAVKNKIATEGLDPNYIDQFL</sequence>
<dbReference type="VEuPathDB" id="VectorBase:AATE012659"/>
<dbReference type="AlphaFoldDB" id="A0A182J767"/>
<comment type="similarity">
    <text evidence="1">Belongs to the CCDC53 family.</text>
</comment>
<dbReference type="EnsemblMetazoa" id="AATE012659-RA">
    <property type="protein sequence ID" value="AATE012659-PA.1"/>
    <property type="gene ID" value="AATE012659"/>
</dbReference>
<dbReference type="GO" id="GO:0071203">
    <property type="term" value="C:WASH complex"/>
    <property type="evidence" value="ECO:0007669"/>
    <property type="project" value="InterPro"/>
</dbReference>
<dbReference type="STRING" id="41427.A0A182J767"/>
<organism evidence="3">
    <name type="scientific">Anopheles atroparvus</name>
    <name type="common">European mosquito</name>
    <dbReference type="NCBI Taxonomy" id="41427"/>
    <lineage>
        <taxon>Eukaryota</taxon>
        <taxon>Metazoa</taxon>
        <taxon>Ecdysozoa</taxon>
        <taxon>Arthropoda</taxon>
        <taxon>Hexapoda</taxon>
        <taxon>Insecta</taxon>
        <taxon>Pterygota</taxon>
        <taxon>Neoptera</taxon>
        <taxon>Endopterygota</taxon>
        <taxon>Diptera</taxon>
        <taxon>Nematocera</taxon>
        <taxon>Culicoidea</taxon>
        <taxon>Culicidae</taxon>
        <taxon>Anophelinae</taxon>
        <taxon>Anopheles</taxon>
    </lineage>
</organism>
<dbReference type="GO" id="GO:0006887">
    <property type="term" value="P:exocytosis"/>
    <property type="evidence" value="ECO:0007669"/>
    <property type="project" value="TreeGrafter"/>
</dbReference>
<dbReference type="GO" id="GO:0030041">
    <property type="term" value="P:actin filament polymerization"/>
    <property type="evidence" value="ECO:0007669"/>
    <property type="project" value="TreeGrafter"/>
</dbReference>
<name>A0A182J767_ANOAO</name>
<dbReference type="Gene3D" id="1.20.5.110">
    <property type="match status" value="1"/>
</dbReference>
<proteinExistence type="inferred from homology"/>
<dbReference type="PANTHER" id="PTHR13015:SF0">
    <property type="entry name" value="WASH COMPLEX SUBUNIT 3"/>
    <property type="match status" value="1"/>
</dbReference>
<feature type="compositionally biased region" description="Basic and acidic residues" evidence="2">
    <location>
        <begin position="76"/>
        <end position="86"/>
    </location>
</feature>
<evidence type="ECO:0000256" key="2">
    <source>
        <dbReference type="SAM" id="MobiDB-lite"/>
    </source>
</evidence>
<evidence type="ECO:0000256" key="1">
    <source>
        <dbReference type="ARBA" id="ARBA00006290"/>
    </source>
</evidence>
<dbReference type="PANTHER" id="PTHR13015">
    <property type="entry name" value="PROTEIN AD-016-RELATED"/>
    <property type="match status" value="1"/>
</dbReference>
<accession>A0A182J767</accession>